<keyword evidence="2 5" id="KW-0863">Zinc-finger</keyword>
<evidence type="ECO:0000256" key="4">
    <source>
        <dbReference type="ARBA" id="ARBA00023054"/>
    </source>
</evidence>
<dbReference type="SMART" id="SM00593">
    <property type="entry name" value="RUN"/>
    <property type="match status" value="1"/>
</dbReference>
<dbReference type="SMART" id="SM00064">
    <property type="entry name" value="FYVE"/>
    <property type="match status" value="1"/>
</dbReference>
<gene>
    <name evidence="9" type="primary">RUFY1</name>
    <name evidence="9" type="ORF">DERF_006908</name>
</gene>
<keyword evidence="1" id="KW-0479">Metal-binding</keyword>
<evidence type="ECO:0000256" key="1">
    <source>
        <dbReference type="ARBA" id="ARBA00022723"/>
    </source>
</evidence>
<dbReference type="Pfam" id="PF01363">
    <property type="entry name" value="FYVE"/>
    <property type="match status" value="1"/>
</dbReference>
<comment type="caution">
    <text evidence="9">The sequence shown here is derived from an EMBL/GenBank/DDBJ whole genome shotgun (WGS) entry which is preliminary data.</text>
</comment>
<dbReference type="PANTHER" id="PTHR45956">
    <property type="entry name" value="RUN AND FYVE DOMAIN-CONTAINING PROTEIN 2-LIKE PROTEIN"/>
    <property type="match status" value="1"/>
</dbReference>
<sequence length="582" mass="68016">MSSHSSLNSSSMDLVIENFFTKIENQSTMSHDDHGSLDNAAILLQETQKVKRSNIMLLLRMILKELYKHRSKVTLTNECKILFDHLFVCLENCLQHGLKPRKQMFGAKLEIWTIIELTSKFGDDVAREVIESVRHLPKIRTSLGRARAWFRLNLMKKRLAQSFQQLVDHRDTLLYEYYDVNSLMLSDDSNVLCGLLVGLNSFDYSVYIKEEILDFSDTVIDLRFYLRDQAVANCRNLDQILSDVNGFNDEETVVNLQQLLDQNNYLEQVNQRLESTIKSLEVKIETFGQQNDQHHQEQNETTDESKSVLQIGTLLAQKEQELMLEQQAKQMLETRLEDAIKSGQEAETARNLLERDIQEKQDAIITLRAQLEEVKTINIQLFKKMQDKDCQLKEKNNQLVECESNINQLTKDLRLLQQKLSQQNEERRAKELAENYQRIIDEQQEQMTRMQLELDTARIKQSEQIHFQEAYNLLKKKFDENELALEEIGKQLQDSKLEIESLREYNGHLKEAAWARDSDVNCCKHCEQKFTISRRKHHCRSCGEIFCNNCSNNEMPLPSSKKPVRVCDHCHAFLLERFSTSN</sequence>
<dbReference type="PROSITE" id="PS50826">
    <property type="entry name" value="RUN"/>
    <property type="match status" value="1"/>
</dbReference>
<proteinExistence type="predicted"/>
<dbReference type="InterPro" id="IPR004012">
    <property type="entry name" value="Run_dom"/>
</dbReference>
<dbReference type="InterPro" id="IPR000306">
    <property type="entry name" value="Znf_FYVE"/>
</dbReference>
<evidence type="ECO:0000259" key="7">
    <source>
        <dbReference type="PROSITE" id="PS50178"/>
    </source>
</evidence>
<dbReference type="EMBL" id="ASGP02000003">
    <property type="protein sequence ID" value="KAH9516148.1"/>
    <property type="molecule type" value="Genomic_DNA"/>
</dbReference>
<dbReference type="InterPro" id="IPR013083">
    <property type="entry name" value="Znf_RING/FYVE/PHD"/>
</dbReference>
<evidence type="ECO:0000256" key="2">
    <source>
        <dbReference type="ARBA" id="ARBA00022771"/>
    </source>
</evidence>
<keyword evidence="10" id="KW-1185">Reference proteome</keyword>
<feature type="domain" description="RUN" evidence="8">
    <location>
        <begin position="77"/>
        <end position="211"/>
    </location>
</feature>
<organism evidence="9 10">
    <name type="scientific">Dermatophagoides farinae</name>
    <name type="common">American house dust mite</name>
    <dbReference type="NCBI Taxonomy" id="6954"/>
    <lineage>
        <taxon>Eukaryota</taxon>
        <taxon>Metazoa</taxon>
        <taxon>Ecdysozoa</taxon>
        <taxon>Arthropoda</taxon>
        <taxon>Chelicerata</taxon>
        <taxon>Arachnida</taxon>
        <taxon>Acari</taxon>
        <taxon>Acariformes</taxon>
        <taxon>Sarcoptiformes</taxon>
        <taxon>Astigmata</taxon>
        <taxon>Psoroptidia</taxon>
        <taxon>Analgoidea</taxon>
        <taxon>Pyroglyphidae</taxon>
        <taxon>Dermatophagoidinae</taxon>
        <taxon>Dermatophagoides</taxon>
    </lineage>
</organism>
<name>A0A922L2I9_DERFA</name>
<keyword evidence="4 6" id="KW-0175">Coiled coil</keyword>
<dbReference type="GO" id="GO:0008270">
    <property type="term" value="F:zinc ion binding"/>
    <property type="evidence" value="ECO:0007669"/>
    <property type="project" value="UniProtKB-KW"/>
</dbReference>
<dbReference type="Gene3D" id="3.30.40.10">
    <property type="entry name" value="Zinc/RING finger domain, C3HC4 (zinc finger)"/>
    <property type="match status" value="1"/>
</dbReference>
<reference evidence="9" key="2">
    <citation type="journal article" date="2022" name="Res Sq">
        <title>Comparative Genomics Reveals Insights into the Divergent Evolution of Astigmatic Mites and Household Pest Adaptations.</title>
        <authorList>
            <person name="Xiong Q."/>
            <person name="Wan A.T.-Y."/>
            <person name="Liu X.-Y."/>
            <person name="Fung C.S.-H."/>
            <person name="Xiao X."/>
            <person name="Malainual N."/>
            <person name="Hou J."/>
            <person name="Wang L."/>
            <person name="Wang M."/>
            <person name="Yang K."/>
            <person name="Cui Y."/>
            <person name="Leung E."/>
            <person name="Nong W."/>
            <person name="Shin S.-K."/>
            <person name="Au S."/>
            <person name="Jeong K.Y."/>
            <person name="Chew F.T."/>
            <person name="Hui J."/>
            <person name="Leung T.F."/>
            <person name="Tungtrongchitr A."/>
            <person name="Zhong N."/>
            <person name="Liu Z."/>
            <person name="Tsui S."/>
        </authorList>
    </citation>
    <scope>NUCLEOTIDE SEQUENCE</scope>
    <source>
        <strain evidence="9">Derf</strain>
        <tissue evidence="9">Whole organism</tissue>
    </source>
</reference>
<dbReference type="PANTHER" id="PTHR45956:SF6">
    <property type="entry name" value="RUN DOMAIN-CONTAINING PROTEIN"/>
    <property type="match status" value="1"/>
</dbReference>
<dbReference type="Gene3D" id="1.20.58.900">
    <property type="match status" value="1"/>
</dbReference>
<reference evidence="9" key="1">
    <citation type="submission" date="2013-05" db="EMBL/GenBank/DDBJ databases">
        <authorList>
            <person name="Yim A.K.Y."/>
            <person name="Chan T.F."/>
            <person name="Ji K.M."/>
            <person name="Liu X.Y."/>
            <person name="Zhou J.W."/>
            <person name="Li R.Q."/>
            <person name="Yang K.Y."/>
            <person name="Li J."/>
            <person name="Li M."/>
            <person name="Law P.T.W."/>
            <person name="Wu Y.L."/>
            <person name="Cai Z.L."/>
            <person name="Qin H."/>
            <person name="Bao Y."/>
            <person name="Leung R.K.K."/>
            <person name="Ng P.K.S."/>
            <person name="Zou J."/>
            <person name="Zhong X.J."/>
            <person name="Ran P.X."/>
            <person name="Zhong N.S."/>
            <person name="Liu Z.G."/>
            <person name="Tsui S.K.W."/>
        </authorList>
    </citation>
    <scope>NUCLEOTIDE SEQUENCE</scope>
    <source>
        <strain evidence="9">Derf</strain>
        <tissue evidence="9">Whole organism</tissue>
    </source>
</reference>
<feature type="domain" description="FYVE-type" evidence="7">
    <location>
        <begin position="517"/>
        <end position="575"/>
    </location>
</feature>
<dbReference type="PROSITE" id="PS50178">
    <property type="entry name" value="ZF_FYVE"/>
    <property type="match status" value="1"/>
</dbReference>
<keyword evidence="3" id="KW-0862">Zinc</keyword>
<evidence type="ECO:0000256" key="3">
    <source>
        <dbReference type="ARBA" id="ARBA00022833"/>
    </source>
</evidence>
<dbReference type="SUPFAM" id="SSF57903">
    <property type="entry name" value="FYVE/PHD zinc finger"/>
    <property type="match status" value="1"/>
</dbReference>
<feature type="coiled-coil region" evidence="6">
    <location>
        <begin position="315"/>
        <end position="460"/>
    </location>
</feature>
<feature type="coiled-coil region" evidence="6">
    <location>
        <begin position="256"/>
        <end position="290"/>
    </location>
</feature>
<dbReference type="InterPro" id="IPR017455">
    <property type="entry name" value="Znf_FYVE-rel"/>
</dbReference>
<evidence type="ECO:0000256" key="5">
    <source>
        <dbReference type="PROSITE-ProRule" id="PRU00091"/>
    </source>
</evidence>
<dbReference type="InterPro" id="IPR011011">
    <property type="entry name" value="Znf_FYVE_PHD"/>
</dbReference>
<dbReference type="SUPFAM" id="SSF140741">
    <property type="entry name" value="RUN domain-like"/>
    <property type="match status" value="1"/>
</dbReference>
<accession>A0A922L2I9</accession>
<evidence type="ECO:0000313" key="10">
    <source>
        <dbReference type="Proteomes" id="UP000790347"/>
    </source>
</evidence>
<evidence type="ECO:0000256" key="6">
    <source>
        <dbReference type="SAM" id="Coils"/>
    </source>
</evidence>
<dbReference type="CDD" id="cd15721">
    <property type="entry name" value="FYVE_RUFY1_like"/>
    <property type="match status" value="1"/>
</dbReference>
<evidence type="ECO:0000259" key="8">
    <source>
        <dbReference type="PROSITE" id="PS50826"/>
    </source>
</evidence>
<dbReference type="InterPro" id="IPR047335">
    <property type="entry name" value="RUFY1-3"/>
</dbReference>
<dbReference type="Proteomes" id="UP000790347">
    <property type="component" value="Unassembled WGS sequence"/>
</dbReference>
<dbReference type="AlphaFoldDB" id="A0A922L2I9"/>
<dbReference type="InterPro" id="IPR037213">
    <property type="entry name" value="Run_dom_sf"/>
</dbReference>
<protein>
    <submittedName>
        <fullName evidence="9">RUN and FYVE domain-containing protein 1</fullName>
    </submittedName>
</protein>
<evidence type="ECO:0000313" key="9">
    <source>
        <dbReference type="EMBL" id="KAH9516148.1"/>
    </source>
</evidence>
<dbReference type="Pfam" id="PF02759">
    <property type="entry name" value="RUN"/>
    <property type="match status" value="1"/>
</dbReference>